<feature type="binding site" evidence="9">
    <location>
        <position position="175"/>
    </location>
    <ligand>
        <name>Zn(2+)</name>
        <dbReference type="ChEBI" id="CHEBI:29105"/>
        <note>catalytic</note>
    </ligand>
</feature>
<evidence type="ECO:0000256" key="7">
    <source>
        <dbReference type="ARBA" id="ARBA00023049"/>
    </source>
</evidence>
<keyword evidence="4 9" id="KW-0378">Hydrolase</keyword>
<dbReference type="Proteomes" id="UP000003112">
    <property type="component" value="Unassembled WGS sequence"/>
</dbReference>
<dbReference type="PANTHER" id="PTHR43126:SF2">
    <property type="entry name" value="D-ALANYL-D-ALANINE DIPEPTIDASE"/>
    <property type="match status" value="1"/>
</dbReference>
<evidence type="ECO:0000256" key="11">
    <source>
        <dbReference type="SAM" id="SignalP"/>
    </source>
</evidence>
<evidence type="ECO:0000256" key="9">
    <source>
        <dbReference type="HAMAP-Rule" id="MF_01924"/>
    </source>
</evidence>
<dbReference type="HOGENOM" id="CLU_060744_1_0_10"/>
<comment type="cofactor">
    <cofactor evidence="9">
        <name>Zn(2+)</name>
        <dbReference type="ChEBI" id="CHEBI:29105"/>
    </cofactor>
    <text evidence="9">Binds 1 zinc ion per subunit.</text>
</comment>
<name>E6K4W6_9BACT</name>
<feature type="region of interest" description="Disordered" evidence="10">
    <location>
        <begin position="39"/>
        <end position="59"/>
    </location>
</feature>
<organism evidence="12 13">
    <name type="scientific">Segatella buccae ATCC 33574</name>
    <dbReference type="NCBI Taxonomy" id="873513"/>
    <lineage>
        <taxon>Bacteria</taxon>
        <taxon>Pseudomonadati</taxon>
        <taxon>Bacteroidota</taxon>
        <taxon>Bacteroidia</taxon>
        <taxon>Bacteroidales</taxon>
        <taxon>Prevotellaceae</taxon>
        <taxon>Segatella</taxon>
    </lineage>
</organism>
<sequence length="261" mass="29083">MMKKILMMVAVCSLCACTLQAQKAKTGKQAVSGVPSVTRVRAGSKSVSPPSGPSRHPLGKTARALQRQGYVNVKDADSSIQVSLMYARPDNFCGVTLYDDLREAFLHPKAAKALCEAQRFLKTLRPDLSLKVYDAARPMEIQQKMWNRVKDTPRDIYVSNPAHGGGMHNYGMAVDITLCDARGDTLPMGTKIDHMSSASHIDREAALVSSGRLSPTAHSNRQLLRRVMRHAGWMPLRTEWWHFNLCSRTTARQHYKVITLH</sequence>
<evidence type="ECO:0000256" key="3">
    <source>
        <dbReference type="ARBA" id="ARBA00022723"/>
    </source>
</evidence>
<accession>E6K4W6</accession>
<dbReference type="HAMAP" id="MF_01924">
    <property type="entry name" value="A_A_dipeptidase"/>
    <property type="match status" value="1"/>
</dbReference>
<dbReference type="GO" id="GO:0006508">
    <property type="term" value="P:proteolysis"/>
    <property type="evidence" value="ECO:0007669"/>
    <property type="project" value="UniProtKB-KW"/>
</dbReference>
<comment type="function">
    <text evidence="9">Catalyzes hydrolysis of the D-alanyl-D-alanine dipeptide.</text>
</comment>
<feature type="signal peptide" evidence="11">
    <location>
        <begin position="1"/>
        <end position="21"/>
    </location>
</feature>
<dbReference type="GO" id="GO:0008270">
    <property type="term" value="F:zinc ion binding"/>
    <property type="evidence" value="ECO:0007669"/>
    <property type="project" value="UniProtKB-UniRule"/>
</dbReference>
<evidence type="ECO:0000313" key="12">
    <source>
        <dbReference type="EMBL" id="EFU31384.1"/>
    </source>
</evidence>
<dbReference type="EMBL" id="AEPD01000014">
    <property type="protein sequence ID" value="EFU31384.1"/>
    <property type="molecule type" value="Genomic_DNA"/>
</dbReference>
<dbReference type="PROSITE" id="PS51257">
    <property type="entry name" value="PROKAR_LIPOPROTEIN"/>
    <property type="match status" value="1"/>
</dbReference>
<comment type="similarity">
    <text evidence="9">Belongs to the peptidase M15D family.</text>
</comment>
<evidence type="ECO:0000256" key="1">
    <source>
        <dbReference type="ARBA" id="ARBA00001362"/>
    </source>
</evidence>
<dbReference type="CDD" id="cd14840">
    <property type="entry name" value="D-Ala-D-Ala_dipeptidase_Aad"/>
    <property type="match status" value="1"/>
</dbReference>
<dbReference type="GeneID" id="93535563"/>
<evidence type="ECO:0000256" key="6">
    <source>
        <dbReference type="ARBA" id="ARBA00022997"/>
    </source>
</evidence>
<feature type="chain" id="PRO_5003205246" description="D-alanyl-D-alanine dipeptidase" evidence="11">
    <location>
        <begin position="22"/>
        <end position="261"/>
    </location>
</feature>
<reference evidence="12 13" key="1">
    <citation type="submission" date="2010-10" db="EMBL/GenBank/DDBJ databases">
        <authorList>
            <person name="Muzny D."/>
            <person name="Qin X."/>
            <person name="Deng J."/>
            <person name="Jiang H."/>
            <person name="Liu Y."/>
            <person name="Qu J."/>
            <person name="Song X.-Z."/>
            <person name="Zhang L."/>
            <person name="Thornton R."/>
            <person name="Coyle M."/>
            <person name="Francisco L."/>
            <person name="Jackson L."/>
            <person name="Javaid M."/>
            <person name="Korchina V."/>
            <person name="Kovar C."/>
            <person name="Mata R."/>
            <person name="Mathew T."/>
            <person name="Ngo R."/>
            <person name="Nguyen L."/>
            <person name="Nguyen N."/>
            <person name="Okwuonu G."/>
            <person name="Ongeri F."/>
            <person name="Pham C."/>
            <person name="Simmons D."/>
            <person name="Wilczek-Boney K."/>
            <person name="Hale W."/>
            <person name="Jakkamsetti A."/>
            <person name="Pham P."/>
            <person name="Ruth R."/>
            <person name="San Lucas F."/>
            <person name="Warren J."/>
            <person name="Zhang J."/>
            <person name="Zhao Z."/>
            <person name="Zhou C."/>
            <person name="Zhu D."/>
            <person name="Lee S."/>
            <person name="Bess C."/>
            <person name="Blankenburg K."/>
            <person name="Forbes L."/>
            <person name="Fu Q."/>
            <person name="Gubbala S."/>
            <person name="Hirani K."/>
            <person name="Jayaseelan J.C."/>
            <person name="Lara F."/>
            <person name="Munidasa M."/>
            <person name="Palculict T."/>
            <person name="Patil S."/>
            <person name="Pu L.-L."/>
            <person name="Saada N."/>
            <person name="Tang L."/>
            <person name="Weissenberger G."/>
            <person name="Zhu Y."/>
            <person name="Hemphill L."/>
            <person name="Shang Y."/>
            <person name="Youmans B."/>
            <person name="Ayvaz T."/>
            <person name="Ross M."/>
            <person name="Santibanez J."/>
            <person name="Aqrawi P."/>
            <person name="Gross S."/>
            <person name="Joshi V."/>
            <person name="Fowler G."/>
            <person name="Nazareth L."/>
            <person name="Reid J."/>
            <person name="Worley K."/>
            <person name="Petrosino J."/>
            <person name="Highlander S."/>
            <person name="Gibbs R."/>
        </authorList>
    </citation>
    <scope>NUCLEOTIDE SEQUENCE [LARGE SCALE GENOMIC DNA]</scope>
    <source>
        <strain evidence="12 13">ATCC 33574</strain>
    </source>
</reference>
<dbReference type="GO" id="GO:0071555">
    <property type="term" value="P:cell wall organization"/>
    <property type="evidence" value="ECO:0007669"/>
    <property type="project" value="UniProtKB-KW"/>
</dbReference>
<dbReference type="AlphaFoldDB" id="E6K4W6"/>
<evidence type="ECO:0000256" key="8">
    <source>
        <dbReference type="ARBA" id="ARBA00023316"/>
    </source>
</evidence>
<evidence type="ECO:0000256" key="5">
    <source>
        <dbReference type="ARBA" id="ARBA00022833"/>
    </source>
</evidence>
<keyword evidence="7 9" id="KW-0482">Metalloprotease</keyword>
<keyword evidence="5 9" id="KW-0862">Zinc</keyword>
<keyword evidence="3 9" id="KW-0479">Metal-binding</keyword>
<protein>
    <recommendedName>
        <fullName evidence="9">D-alanyl-D-alanine dipeptidase</fullName>
        <shortName evidence="9">D-Ala-D-Ala dipeptidase</shortName>
        <ecNumber evidence="9">3.4.13.22</ecNumber>
    </recommendedName>
</protein>
<dbReference type="GO" id="GO:0008237">
    <property type="term" value="F:metallopeptidase activity"/>
    <property type="evidence" value="ECO:0007669"/>
    <property type="project" value="UniProtKB-KW"/>
</dbReference>
<evidence type="ECO:0000256" key="2">
    <source>
        <dbReference type="ARBA" id="ARBA00022670"/>
    </source>
</evidence>
<dbReference type="EC" id="3.4.13.22" evidence="9"/>
<dbReference type="InterPro" id="IPR000755">
    <property type="entry name" value="A_A_dipeptidase"/>
</dbReference>
<feature type="site" description="Transition state stabilizer" evidence="9">
    <location>
        <position position="137"/>
    </location>
</feature>
<comment type="catalytic activity">
    <reaction evidence="1 9">
        <text>D-alanyl-D-alanine + H2O = 2 D-alanine</text>
        <dbReference type="Rhea" id="RHEA:20661"/>
        <dbReference type="ChEBI" id="CHEBI:15377"/>
        <dbReference type="ChEBI" id="CHEBI:57416"/>
        <dbReference type="ChEBI" id="CHEBI:57822"/>
        <dbReference type="EC" id="3.4.13.22"/>
    </reaction>
</comment>
<evidence type="ECO:0000256" key="4">
    <source>
        <dbReference type="ARBA" id="ARBA00022801"/>
    </source>
</evidence>
<evidence type="ECO:0000256" key="10">
    <source>
        <dbReference type="SAM" id="MobiDB-lite"/>
    </source>
</evidence>
<keyword evidence="6 9" id="KW-0224">Dipeptidase</keyword>
<dbReference type="InterPro" id="IPR009045">
    <property type="entry name" value="Zn_M74/Hedgehog-like"/>
</dbReference>
<proteinExistence type="inferred from homology"/>
<dbReference type="PANTHER" id="PTHR43126">
    <property type="entry name" value="D-ALANYL-D-ALANINE DIPEPTIDASE"/>
    <property type="match status" value="1"/>
</dbReference>
<feature type="active site" description="Proton donor/acceptor" evidence="9">
    <location>
        <position position="239"/>
    </location>
</feature>
<dbReference type="RefSeq" id="WP_004344553.1">
    <property type="nucleotide sequence ID" value="NZ_GL586311.1"/>
</dbReference>
<keyword evidence="11" id="KW-0732">Signal</keyword>
<dbReference type="GO" id="GO:0160237">
    <property type="term" value="F:D-Ala-D-Ala dipeptidase activity"/>
    <property type="evidence" value="ECO:0007669"/>
    <property type="project" value="UniProtKB-EC"/>
</dbReference>
<gene>
    <name evidence="12" type="primary">ddpX</name>
    <name evidence="12" type="ORF">HMPREF6485_0652</name>
</gene>
<dbReference type="Pfam" id="PF01427">
    <property type="entry name" value="Peptidase_M15"/>
    <property type="match status" value="1"/>
</dbReference>
<keyword evidence="13" id="KW-1185">Reference proteome</keyword>
<dbReference type="SUPFAM" id="SSF55166">
    <property type="entry name" value="Hedgehog/DD-peptidase"/>
    <property type="match status" value="1"/>
</dbReference>
<keyword evidence="2 9" id="KW-0645">Protease</keyword>
<keyword evidence="8" id="KW-0961">Cell wall biogenesis/degradation</keyword>
<comment type="caution">
    <text evidence="12">The sequence shown here is derived from an EMBL/GenBank/DDBJ whole genome shotgun (WGS) entry which is preliminary data.</text>
</comment>
<dbReference type="Gene3D" id="3.30.1380.10">
    <property type="match status" value="1"/>
</dbReference>
<feature type="binding site" evidence="9">
    <location>
        <position position="242"/>
    </location>
    <ligand>
        <name>Zn(2+)</name>
        <dbReference type="ChEBI" id="CHEBI:29105"/>
        <note>catalytic</note>
    </ligand>
</feature>
<evidence type="ECO:0000313" key="13">
    <source>
        <dbReference type="Proteomes" id="UP000003112"/>
    </source>
</evidence>
<dbReference type="eggNOG" id="COG2173">
    <property type="taxonomic scope" value="Bacteria"/>
</dbReference>
<dbReference type="STRING" id="873513.HMPREF6485_0652"/>
<feature type="binding site" evidence="9">
    <location>
        <position position="168"/>
    </location>
    <ligand>
        <name>Zn(2+)</name>
        <dbReference type="ChEBI" id="CHEBI:29105"/>
        <note>catalytic</note>
    </ligand>
</feature>